<name>A0AAP0DYT9_9MAGN</name>
<gene>
    <name evidence="2" type="ORF">Scep_030046</name>
</gene>
<organism evidence="2 3">
    <name type="scientific">Stephania cephalantha</name>
    <dbReference type="NCBI Taxonomy" id="152367"/>
    <lineage>
        <taxon>Eukaryota</taxon>
        <taxon>Viridiplantae</taxon>
        <taxon>Streptophyta</taxon>
        <taxon>Embryophyta</taxon>
        <taxon>Tracheophyta</taxon>
        <taxon>Spermatophyta</taxon>
        <taxon>Magnoliopsida</taxon>
        <taxon>Ranunculales</taxon>
        <taxon>Menispermaceae</taxon>
        <taxon>Menispermoideae</taxon>
        <taxon>Cissampelideae</taxon>
        <taxon>Stephania</taxon>
    </lineage>
</organism>
<evidence type="ECO:0000313" key="3">
    <source>
        <dbReference type="Proteomes" id="UP001419268"/>
    </source>
</evidence>
<dbReference type="AlphaFoldDB" id="A0AAP0DYT9"/>
<feature type="region of interest" description="Disordered" evidence="1">
    <location>
        <begin position="1"/>
        <end position="108"/>
    </location>
</feature>
<keyword evidence="3" id="KW-1185">Reference proteome</keyword>
<feature type="compositionally biased region" description="Basic residues" evidence="1">
    <location>
        <begin position="19"/>
        <end position="29"/>
    </location>
</feature>
<proteinExistence type="predicted"/>
<comment type="caution">
    <text evidence="2">The sequence shown here is derived from an EMBL/GenBank/DDBJ whole genome shotgun (WGS) entry which is preliminary data.</text>
</comment>
<protein>
    <submittedName>
        <fullName evidence="2">Uncharacterized protein</fullName>
    </submittedName>
</protein>
<sequence length="108" mass="10822">MRTSSADGGSWCSGEPARRPARKGARRRPAAAERGGTLTAVTVVSGSTGEGWRASVAPANVGRPEAVAAGGGAAVGEDDEQRRGPPGRRRGAMTPARRSGKSAAAAAR</sequence>
<evidence type="ECO:0000256" key="1">
    <source>
        <dbReference type="SAM" id="MobiDB-lite"/>
    </source>
</evidence>
<feature type="compositionally biased region" description="Low complexity" evidence="1">
    <location>
        <begin position="92"/>
        <end position="108"/>
    </location>
</feature>
<evidence type="ECO:0000313" key="2">
    <source>
        <dbReference type="EMBL" id="KAK9083575.1"/>
    </source>
</evidence>
<dbReference type="EMBL" id="JBBNAG010000013">
    <property type="protein sequence ID" value="KAK9083575.1"/>
    <property type="molecule type" value="Genomic_DNA"/>
</dbReference>
<reference evidence="2 3" key="1">
    <citation type="submission" date="2024-01" db="EMBL/GenBank/DDBJ databases">
        <title>Genome assemblies of Stephania.</title>
        <authorList>
            <person name="Yang L."/>
        </authorList>
    </citation>
    <scope>NUCLEOTIDE SEQUENCE [LARGE SCALE GENOMIC DNA]</scope>
    <source>
        <strain evidence="2">JXDWG</strain>
        <tissue evidence="2">Leaf</tissue>
    </source>
</reference>
<dbReference type="Proteomes" id="UP001419268">
    <property type="component" value="Unassembled WGS sequence"/>
</dbReference>
<accession>A0AAP0DYT9</accession>